<evidence type="ECO:0000313" key="3">
    <source>
        <dbReference type="Proteomes" id="UP000005426"/>
    </source>
</evidence>
<gene>
    <name evidence="2" type="ORF">TRIATDRAFT_308921</name>
</gene>
<keyword evidence="3" id="KW-1185">Reference proteome</keyword>
<feature type="region of interest" description="Disordered" evidence="1">
    <location>
        <begin position="1"/>
        <end position="58"/>
    </location>
</feature>
<evidence type="ECO:0000313" key="2">
    <source>
        <dbReference type="EMBL" id="EHK45386.1"/>
    </source>
</evidence>
<dbReference type="OrthoDB" id="10638651at2759"/>
<organism evidence="2 3">
    <name type="scientific">Hypocrea atroviridis (strain ATCC 20476 / IMI 206040)</name>
    <name type="common">Trichoderma atroviride</name>
    <dbReference type="NCBI Taxonomy" id="452589"/>
    <lineage>
        <taxon>Eukaryota</taxon>
        <taxon>Fungi</taxon>
        <taxon>Dikarya</taxon>
        <taxon>Ascomycota</taxon>
        <taxon>Pezizomycotina</taxon>
        <taxon>Sordariomycetes</taxon>
        <taxon>Hypocreomycetidae</taxon>
        <taxon>Hypocreales</taxon>
        <taxon>Hypocreaceae</taxon>
        <taxon>Trichoderma</taxon>
    </lineage>
</organism>
<dbReference type="KEGG" id="tatv:25782772"/>
<dbReference type="Proteomes" id="UP000005426">
    <property type="component" value="Unassembled WGS sequence"/>
</dbReference>
<evidence type="ECO:0000256" key="1">
    <source>
        <dbReference type="SAM" id="MobiDB-lite"/>
    </source>
</evidence>
<name>G9NWN3_HYPAI</name>
<feature type="compositionally biased region" description="Basic residues" evidence="1">
    <location>
        <begin position="1"/>
        <end position="19"/>
    </location>
</feature>
<comment type="caution">
    <text evidence="2">The sequence shown here is derived from an EMBL/GenBank/DDBJ whole genome shotgun (WGS) entry which is preliminary data.</text>
</comment>
<sequence length="110" mass="12062">MPPPASHRRTAAFSLRKRGHAAEKAFLSARHRPPPREKRQEIGSPSKHGSIFPAANIGQAANERLLPALNGPEATNHGRPLVSARTAALVTTQWRPPRAPQLAERLQMIM</sequence>
<protein>
    <submittedName>
        <fullName evidence="2">Uncharacterized protein</fullName>
    </submittedName>
</protein>
<accession>G9NWN3</accession>
<dbReference type="AlphaFoldDB" id="G9NWN3"/>
<proteinExistence type="predicted"/>
<reference evidence="2 3" key="1">
    <citation type="journal article" date="2011" name="Genome Biol.">
        <title>Comparative genome sequence analysis underscores mycoparasitism as the ancestral life style of Trichoderma.</title>
        <authorList>
            <person name="Kubicek C.P."/>
            <person name="Herrera-Estrella A."/>
            <person name="Seidl-Seiboth V."/>
            <person name="Martinez D.A."/>
            <person name="Druzhinina I.S."/>
            <person name="Thon M."/>
            <person name="Zeilinger S."/>
            <person name="Casas-Flores S."/>
            <person name="Horwitz B.A."/>
            <person name="Mukherjee P.K."/>
            <person name="Mukherjee M."/>
            <person name="Kredics L."/>
            <person name="Alcaraz L.D."/>
            <person name="Aerts A."/>
            <person name="Antal Z."/>
            <person name="Atanasova L."/>
            <person name="Cervantes-Badillo M.G."/>
            <person name="Challacombe J."/>
            <person name="Chertkov O."/>
            <person name="McCluskey K."/>
            <person name="Coulpier F."/>
            <person name="Deshpande N."/>
            <person name="von Doehren H."/>
            <person name="Ebbole D.J."/>
            <person name="Esquivel-Naranjo E.U."/>
            <person name="Fekete E."/>
            <person name="Flipphi M."/>
            <person name="Glaser F."/>
            <person name="Gomez-Rodriguez E.Y."/>
            <person name="Gruber S."/>
            <person name="Han C."/>
            <person name="Henrissat B."/>
            <person name="Hermosa R."/>
            <person name="Hernandez-Onate M."/>
            <person name="Karaffa L."/>
            <person name="Kosti I."/>
            <person name="Le Crom S."/>
            <person name="Lindquist E."/>
            <person name="Lucas S."/>
            <person name="Luebeck M."/>
            <person name="Luebeck P.S."/>
            <person name="Margeot A."/>
            <person name="Metz B."/>
            <person name="Misra M."/>
            <person name="Nevalainen H."/>
            <person name="Omann M."/>
            <person name="Packer N."/>
            <person name="Perrone G."/>
            <person name="Uresti-Rivera E.E."/>
            <person name="Salamov A."/>
            <person name="Schmoll M."/>
            <person name="Seiboth B."/>
            <person name="Shapiro H."/>
            <person name="Sukno S."/>
            <person name="Tamayo-Ramos J.A."/>
            <person name="Tisch D."/>
            <person name="Wiest A."/>
            <person name="Wilkinson H.H."/>
            <person name="Zhang M."/>
            <person name="Coutinho P.M."/>
            <person name="Kenerley C.M."/>
            <person name="Monte E."/>
            <person name="Baker S.E."/>
            <person name="Grigoriev I.V."/>
        </authorList>
    </citation>
    <scope>NUCLEOTIDE SEQUENCE [LARGE SCALE GENOMIC DNA]</scope>
    <source>
        <strain evidence="3">ATCC 20476 / IMI 206040</strain>
    </source>
</reference>
<dbReference type="EMBL" id="ABDG02000024">
    <property type="protein sequence ID" value="EHK45386.1"/>
    <property type="molecule type" value="Genomic_DNA"/>
</dbReference>
<dbReference type="GeneID" id="25782772"/>
<dbReference type="HOGENOM" id="CLU_2171417_0_0_1"/>